<accession>A0A2K3LYH2</accession>
<dbReference type="EMBL" id="ASHM01044459">
    <property type="protein sequence ID" value="PNX83587.1"/>
    <property type="molecule type" value="Genomic_DNA"/>
</dbReference>
<comment type="caution">
    <text evidence="1">The sequence shown here is derived from an EMBL/GenBank/DDBJ whole genome shotgun (WGS) entry which is preliminary data.</text>
</comment>
<gene>
    <name evidence="1" type="ORF">L195_g039631</name>
</gene>
<dbReference type="AlphaFoldDB" id="A0A2K3LYH2"/>
<reference evidence="1 2" key="1">
    <citation type="journal article" date="2014" name="Am. J. Bot.">
        <title>Genome assembly and annotation for red clover (Trifolium pratense; Fabaceae).</title>
        <authorList>
            <person name="Istvanek J."/>
            <person name="Jaros M."/>
            <person name="Krenek A."/>
            <person name="Repkova J."/>
        </authorList>
    </citation>
    <scope>NUCLEOTIDE SEQUENCE [LARGE SCALE GENOMIC DNA]</scope>
    <source>
        <strain evidence="2">cv. Tatra</strain>
        <tissue evidence="1">Young leaves</tissue>
    </source>
</reference>
<organism evidence="1 2">
    <name type="scientific">Trifolium pratense</name>
    <name type="common">Red clover</name>
    <dbReference type="NCBI Taxonomy" id="57577"/>
    <lineage>
        <taxon>Eukaryota</taxon>
        <taxon>Viridiplantae</taxon>
        <taxon>Streptophyta</taxon>
        <taxon>Embryophyta</taxon>
        <taxon>Tracheophyta</taxon>
        <taxon>Spermatophyta</taxon>
        <taxon>Magnoliopsida</taxon>
        <taxon>eudicotyledons</taxon>
        <taxon>Gunneridae</taxon>
        <taxon>Pentapetalae</taxon>
        <taxon>rosids</taxon>
        <taxon>fabids</taxon>
        <taxon>Fabales</taxon>
        <taxon>Fabaceae</taxon>
        <taxon>Papilionoideae</taxon>
        <taxon>50 kb inversion clade</taxon>
        <taxon>NPAAA clade</taxon>
        <taxon>Hologalegina</taxon>
        <taxon>IRL clade</taxon>
        <taxon>Trifolieae</taxon>
        <taxon>Trifolium</taxon>
    </lineage>
</organism>
<proteinExistence type="predicted"/>
<evidence type="ECO:0000313" key="2">
    <source>
        <dbReference type="Proteomes" id="UP000236291"/>
    </source>
</evidence>
<evidence type="ECO:0000313" key="1">
    <source>
        <dbReference type="EMBL" id="PNX83587.1"/>
    </source>
</evidence>
<sequence>MKTGSTDRSVLVVSRIAPSVMSSISLSRLSPPSSTHLKPLLAIHRTTPRLCLTLGEGGDRNRRSKLALEAA</sequence>
<protein>
    <submittedName>
        <fullName evidence="1">Uncharacterized protein</fullName>
    </submittedName>
</protein>
<reference evidence="1 2" key="2">
    <citation type="journal article" date="2017" name="Front. Plant Sci.">
        <title>Gene Classification and Mining of Molecular Markers Useful in Red Clover (Trifolium pratense) Breeding.</title>
        <authorList>
            <person name="Istvanek J."/>
            <person name="Dluhosova J."/>
            <person name="Dluhos P."/>
            <person name="Patkova L."/>
            <person name="Nedelnik J."/>
            <person name="Repkova J."/>
        </authorList>
    </citation>
    <scope>NUCLEOTIDE SEQUENCE [LARGE SCALE GENOMIC DNA]</scope>
    <source>
        <strain evidence="2">cv. Tatra</strain>
        <tissue evidence="1">Young leaves</tissue>
    </source>
</reference>
<name>A0A2K3LYH2_TRIPR</name>
<dbReference type="Proteomes" id="UP000236291">
    <property type="component" value="Unassembled WGS sequence"/>
</dbReference>